<accession>A0A6G5ABW0</accession>
<dbReference type="EMBL" id="GIKN01005460">
    <property type="protein sequence ID" value="NIE47733.1"/>
    <property type="molecule type" value="Transcribed_RNA"/>
</dbReference>
<dbReference type="PANTHER" id="PTHR36688">
    <property type="entry name" value="ENDO/EXONUCLEASE/PHOSPHATASE DOMAIN-CONTAINING PROTEIN"/>
    <property type="match status" value="1"/>
</dbReference>
<organism evidence="1">
    <name type="scientific">Rhipicephalus microplus</name>
    <name type="common">Cattle tick</name>
    <name type="synonym">Boophilus microplus</name>
    <dbReference type="NCBI Taxonomy" id="6941"/>
    <lineage>
        <taxon>Eukaryota</taxon>
        <taxon>Metazoa</taxon>
        <taxon>Ecdysozoa</taxon>
        <taxon>Arthropoda</taxon>
        <taxon>Chelicerata</taxon>
        <taxon>Arachnida</taxon>
        <taxon>Acari</taxon>
        <taxon>Parasitiformes</taxon>
        <taxon>Ixodida</taxon>
        <taxon>Ixodoidea</taxon>
        <taxon>Ixodidae</taxon>
        <taxon>Rhipicephalinae</taxon>
        <taxon>Rhipicephalus</taxon>
        <taxon>Boophilus</taxon>
    </lineage>
</organism>
<dbReference type="PANTHER" id="PTHR36688:SF1">
    <property type="entry name" value="ENDONUCLEASE_EXONUCLEASE_PHOSPHATASE DOMAIN-CONTAINING PROTEIN"/>
    <property type="match status" value="1"/>
</dbReference>
<name>A0A6G5ABW0_RHIMP</name>
<dbReference type="InterPro" id="IPR052560">
    <property type="entry name" value="RdDP_mobile_element"/>
</dbReference>
<dbReference type="AlphaFoldDB" id="A0A6G5ABW0"/>
<protein>
    <submittedName>
        <fullName evidence="1">Putative tick transposon</fullName>
    </submittedName>
</protein>
<proteinExistence type="predicted"/>
<sequence length="100" mass="11273">MSFSKKFNLLSPQQFGFRPGYSIELALITLTEEIKQAIDRGLLMGTVFIDLTRDFDTINYCILIEKLESFGMSGPFLSFIKSCLTNRSQMVHVNGNLSSP</sequence>
<evidence type="ECO:0000313" key="1">
    <source>
        <dbReference type="EMBL" id="NIE47733.1"/>
    </source>
</evidence>
<reference evidence="1" key="1">
    <citation type="submission" date="2020-03" db="EMBL/GenBank/DDBJ databases">
        <title>A transcriptome and proteome of the tick Rhipicephalus microplus shaped by the genetic composition of its hosts and developmental stage.</title>
        <authorList>
            <person name="Garcia G.R."/>
            <person name="Ribeiro J.M.C."/>
            <person name="Maruyama S.R."/>
            <person name="Gardinasse L.G."/>
            <person name="Nelson K."/>
            <person name="Ferreira B.R."/>
            <person name="Andrade T.G."/>
            <person name="Santos I.K.F.M."/>
        </authorList>
    </citation>
    <scope>NUCLEOTIDE SEQUENCE</scope>
    <source>
        <strain evidence="1">NSGR</strain>
        <tissue evidence="1">Salivary glands</tissue>
    </source>
</reference>